<evidence type="ECO:0000313" key="1">
    <source>
        <dbReference type="EMBL" id="UUZ45005.1"/>
    </source>
</evidence>
<name>A0AC61U4N5_9MICO</name>
<evidence type="ECO:0000313" key="2">
    <source>
        <dbReference type="Proteomes" id="UP001059663"/>
    </source>
</evidence>
<sequence>MHEPTVSRRDAASTIFNLPGYRVIDAVDLPDVGRRVTVASTDPPGCPGCGVIATKVHSRRLQRVRDVPVAGAVEVVWAKRRWFCSEPRCGRGTFAEATGQVPRFARSTGAVEGPESWPRSSSPVALPRRSPAPTRSRGGWSRAR</sequence>
<protein>
    <submittedName>
        <fullName evidence="1">Transposase family protein</fullName>
    </submittedName>
</protein>
<reference evidence="1" key="1">
    <citation type="submission" date="2021-11" db="EMBL/GenBank/DDBJ databases">
        <title>Study of the species diversity of bacterial strains isolated from a unique natural object - Shulgan-Tash cave (Bashkiria).</title>
        <authorList>
            <person name="Sazanova A.L."/>
            <person name="Chirak E.R."/>
            <person name="Safronova V.I."/>
        </authorList>
    </citation>
    <scope>NUCLEOTIDE SEQUENCE</scope>
    <source>
        <strain evidence="1">P1</strain>
    </source>
</reference>
<dbReference type="Proteomes" id="UP001059663">
    <property type="component" value="Chromosome"/>
</dbReference>
<organism evidence="1 2">
    <name type="scientific">Janibacter limosus</name>
    <dbReference type="NCBI Taxonomy" id="53458"/>
    <lineage>
        <taxon>Bacteria</taxon>
        <taxon>Bacillati</taxon>
        <taxon>Actinomycetota</taxon>
        <taxon>Actinomycetes</taxon>
        <taxon>Micrococcales</taxon>
        <taxon>Intrasporangiaceae</taxon>
        <taxon>Janibacter</taxon>
    </lineage>
</organism>
<gene>
    <name evidence="1" type="ORF">LP422_01150</name>
</gene>
<dbReference type="EMBL" id="CP087977">
    <property type="protein sequence ID" value="UUZ45005.1"/>
    <property type="molecule type" value="Genomic_DNA"/>
</dbReference>
<accession>A0AC61U4N5</accession>
<proteinExistence type="predicted"/>